<dbReference type="RefSeq" id="XP_001263096.1">
    <property type="nucleotide sequence ID" value="XM_001263095.1"/>
</dbReference>
<name>A1D655_NEOFI</name>
<dbReference type="VEuPathDB" id="FungiDB:NFIA_063600"/>
<evidence type="ECO:0000313" key="1">
    <source>
        <dbReference type="EMBL" id="EAW21199.1"/>
    </source>
</evidence>
<keyword evidence="2" id="KW-1185">Reference proteome</keyword>
<dbReference type="GeneID" id="4589916"/>
<proteinExistence type="predicted"/>
<dbReference type="OrthoDB" id="3538597at2759"/>
<evidence type="ECO:0000313" key="2">
    <source>
        <dbReference type="Proteomes" id="UP000006702"/>
    </source>
</evidence>
<organism evidence="1 2">
    <name type="scientific">Neosartorya fischeri (strain ATCC 1020 / DSM 3700 / CBS 544.65 / FGSC A1164 / JCM 1740 / NRRL 181 / WB 181)</name>
    <name type="common">Aspergillus fischerianus</name>
    <dbReference type="NCBI Taxonomy" id="331117"/>
    <lineage>
        <taxon>Eukaryota</taxon>
        <taxon>Fungi</taxon>
        <taxon>Dikarya</taxon>
        <taxon>Ascomycota</taxon>
        <taxon>Pezizomycotina</taxon>
        <taxon>Eurotiomycetes</taxon>
        <taxon>Eurotiomycetidae</taxon>
        <taxon>Eurotiales</taxon>
        <taxon>Aspergillaceae</taxon>
        <taxon>Aspergillus</taxon>
        <taxon>Aspergillus subgen. Fumigati</taxon>
    </lineage>
</organism>
<dbReference type="EMBL" id="DS027690">
    <property type="protein sequence ID" value="EAW21199.1"/>
    <property type="molecule type" value="Genomic_DNA"/>
</dbReference>
<dbReference type="HOGENOM" id="CLU_1896782_0_0_1"/>
<gene>
    <name evidence="1" type="ORF">NFIA_063600</name>
</gene>
<dbReference type="Proteomes" id="UP000006702">
    <property type="component" value="Unassembled WGS sequence"/>
</dbReference>
<accession>A1D655</accession>
<protein>
    <submittedName>
        <fullName evidence="1">Uncharacterized protein</fullName>
    </submittedName>
</protein>
<reference evidence="2" key="1">
    <citation type="journal article" date="2008" name="PLoS Genet.">
        <title>Genomic islands in the pathogenic filamentous fungus Aspergillus fumigatus.</title>
        <authorList>
            <person name="Fedorova N.D."/>
            <person name="Khaldi N."/>
            <person name="Joardar V.S."/>
            <person name="Maiti R."/>
            <person name="Amedeo P."/>
            <person name="Anderson M.J."/>
            <person name="Crabtree J."/>
            <person name="Silva J.C."/>
            <person name="Badger J.H."/>
            <person name="Albarraq A."/>
            <person name="Angiuoli S."/>
            <person name="Bussey H."/>
            <person name="Bowyer P."/>
            <person name="Cotty P.J."/>
            <person name="Dyer P.S."/>
            <person name="Egan A."/>
            <person name="Galens K."/>
            <person name="Fraser-Liggett C.M."/>
            <person name="Haas B.J."/>
            <person name="Inman J.M."/>
            <person name="Kent R."/>
            <person name="Lemieux S."/>
            <person name="Malavazi I."/>
            <person name="Orvis J."/>
            <person name="Roemer T."/>
            <person name="Ronning C.M."/>
            <person name="Sundaram J.P."/>
            <person name="Sutton G."/>
            <person name="Turner G."/>
            <person name="Venter J.C."/>
            <person name="White O.R."/>
            <person name="Whitty B.R."/>
            <person name="Youngman P."/>
            <person name="Wolfe K.H."/>
            <person name="Goldman G.H."/>
            <person name="Wortman J.R."/>
            <person name="Jiang B."/>
            <person name="Denning D.W."/>
            <person name="Nierman W.C."/>
        </authorList>
    </citation>
    <scope>NUCLEOTIDE SEQUENCE [LARGE SCALE GENOMIC DNA]</scope>
    <source>
        <strain evidence="2">ATCC 1020 / DSM 3700 / CBS 544.65 / FGSC A1164 / JCM 1740 / NRRL 181 / WB 181</strain>
    </source>
</reference>
<dbReference type="AlphaFoldDB" id="A1D655"/>
<sequence>MASRGKKGLRPEDQQRLMDEYGISFDGPLLPRDWPIQHRENFAKVRQIKQETYDDYGRDGRLDHRLTVLSTVMHIKQEAAKLRSEAYRCLGNAASGSGRRISRLCRPSGLQQLKIYEKDARKGYHALAATWRGC</sequence>
<dbReference type="KEGG" id="nfi:NFIA_063600"/>